<reference evidence="2 3" key="1">
    <citation type="submission" date="2021-03" db="EMBL/GenBank/DDBJ databases">
        <title>Complete Genome Sequence Data of Xenorhabdus budapestensis strain C72, a Candidate Biological Control Agent, from China.</title>
        <authorList>
            <person name="LI B."/>
            <person name="WANG S."/>
            <person name="QIU D."/>
        </authorList>
    </citation>
    <scope>NUCLEOTIDE SEQUENCE [LARGE SCALE GENOMIC DNA]</scope>
    <source>
        <strain evidence="2 3">C-7-2</strain>
    </source>
</reference>
<name>A0ABX7VLW2_XENBU</name>
<proteinExistence type="predicted"/>
<evidence type="ECO:0008006" key="4">
    <source>
        <dbReference type="Google" id="ProtNLM"/>
    </source>
</evidence>
<evidence type="ECO:0000313" key="3">
    <source>
        <dbReference type="Proteomes" id="UP000665047"/>
    </source>
</evidence>
<evidence type="ECO:0000313" key="2">
    <source>
        <dbReference type="EMBL" id="QTL40921.1"/>
    </source>
</evidence>
<dbReference type="Proteomes" id="UP000665047">
    <property type="component" value="Chromosome"/>
</dbReference>
<dbReference type="EMBL" id="CP072455">
    <property type="protein sequence ID" value="QTL40921.1"/>
    <property type="molecule type" value="Genomic_DNA"/>
</dbReference>
<dbReference type="RefSeq" id="WP_209028308.1">
    <property type="nucleotide sequence ID" value="NZ_CP072455.1"/>
</dbReference>
<accession>A0ABX7VLW2</accession>
<feature type="compositionally biased region" description="Basic and acidic residues" evidence="1">
    <location>
        <begin position="38"/>
        <end position="56"/>
    </location>
</feature>
<organism evidence="2 3">
    <name type="scientific">Xenorhabdus budapestensis</name>
    <dbReference type="NCBI Taxonomy" id="290110"/>
    <lineage>
        <taxon>Bacteria</taxon>
        <taxon>Pseudomonadati</taxon>
        <taxon>Pseudomonadota</taxon>
        <taxon>Gammaproteobacteria</taxon>
        <taxon>Enterobacterales</taxon>
        <taxon>Morganellaceae</taxon>
        <taxon>Xenorhabdus</taxon>
    </lineage>
</organism>
<keyword evidence="3" id="KW-1185">Reference proteome</keyword>
<gene>
    <name evidence="2" type="ORF">HGO23_06145</name>
</gene>
<evidence type="ECO:0000256" key="1">
    <source>
        <dbReference type="SAM" id="MobiDB-lite"/>
    </source>
</evidence>
<feature type="region of interest" description="Disordered" evidence="1">
    <location>
        <begin position="35"/>
        <end position="56"/>
    </location>
</feature>
<sequence length="56" mass="6344">MKKTQMQIMQEAINKLNAMSDDDFLSALIKAGVADQRQPAERASKYSTEKSKNKRV</sequence>
<protein>
    <recommendedName>
        <fullName evidence="4">Transposase</fullName>
    </recommendedName>
</protein>